<evidence type="ECO:0000313" key="1">
    <source>
        <dbReference type="EMBL" id="CAD1533330.1"/>
    </source>
</evidence>
<protein>
    <recommendedName>
        <fullName evidence="2">H15 domain-containing protein</fullName>
    </recommendedName>
</protein>
<reference evidence="1" key="1">
    <citation type="submission" date="2020-07" db="EMBL/GenBank/DDBJ databases">
        <authorList>
            <person name="Ferguson B K."/>
        </authorList>
    </citation>
    <scope>NUCLEOTIDE SEQUENCE</scope>
    <source>
        <strain evidence="1">L06</strain>
    </source>
</reference>
<evidence type="ECO:0008006" key="2">
    <source>
        <dbReference type="Google" id="ProtNLM"/>
    </source>
</evidence>
<name>A0A6V7I0Z6_9HYME</name>
<gene>
    <name evidence="1" type="ORF">BBRV_LOCUS12689</name>
</gene>
<sequence length="92" mass="9947">MPDPSPANKYHPEDGASLSEIVRYVMKHTRFSIGQAKNSVVEVLTAGIAAQKIIKTSSGKYVLVDGAAKPEGLHYRIRQPKFSDSSGSESSQ</sequence>
<accession>A0A6V7I0Z6</accession>
<dbReference type="EMBL" id="CADCXW020000002">
    <property type="protein sequence ID" value="CAD1533330.1"/>
    <property type="molecule type" value="Genomic_DNA"/>
</dbReference>
<organism evidence="1">
    <name type="scientific">Bracon brevicornis</name>
    <dbReference type="NCBI Taxonomy" id="1563983"/>
    <lineage>
        <taxon>Eukaryota</taxon>
        <taxon>Metazoa</taxon>
        <taxon>Ecdysozoa</taxon>
        <taxon>Arthropoda</taxon>
        <taxon>Hexapoda</taxon>
        <taxon>Insecta</taxon>
        <taxon>Pterygota</taxon>
        <taxon>Neoptera</taxon>
        <taxon>Endopterygota</taxon>
        <taxon>Hymenoptera</taxon>
        <taxon>Apocrita</taxon>
        <taxon>Ichneumonoidea</taxon>
        <taxon>Braconidae</taxon>
        <taxon>Braconinae</taxon>
        <taxon>Bracon</taxon>
    </lineage>
</organism>
<proteinExistence type="predicted"/>
<dbReference type="AlphaFoldDB" id="A0A6V7I0Z6"/>